<keyword evidence="5" id="KW-0479">Metal-binding</keyword>
<feature type="domain" description="Cadherin" evidence="18">
    <location>
        <begin position="339"/>
        <end position="449"/>
    </location>
</feature>
<comment type="subcellular location">
    <subcellularLocation>
        <location evidence="1">Cell membrane</location>
        <topology evidence="1">Single-pass type I membrane protein</topology>
    </subcellularLocation>
</comment>
<dbReference type="FunFam" id="2.60.40.60:FF:000092">
    <property type="entry name" value="Protocadherin 8"/>
    <property type="match status" value="1"/>
</dbReference>
<evidence type="ECO:0000259" key="18">
    <source>
        <dbReference type="PROSITE" id="PS50268"/>
    </source>
</evidence>
<keyword evidence="12" id="KW-1015">Disulfide bond</keyword>
<dbReference type="Proteomes" id="UP000549394">
    <property type="component" value="Unassembled WGS sequence"/>
</dbReference>
<proteinExistence type="predicted"/>
<dbReference type="SUPFAM" id="SSF49313">
    <property type="entry name" value="Cadherin-like"/>
    <property type="match status" value="6"/>
</dbReference>
<evidence type="ECO:0000256" key="8">
    <source>
        <dbReference type="ARBA" id="ARBA00022837"/>
    </source>
</evidence>
<dbReference type="PANTHER" id="PTHR24028">
    <property type="entry name" value="CADHERIN-87A"/>
    <property type="match status" value="1"/>
</dbReference>
<name>A0A7I8VCL1_9ANNE</name>
<dbReference type="GO" id="GO:0007156">
    <property type="term" value="P:homophilic cell adhesion via plasma membrane adhesion molecules"/>
    <property type="evidence" value="ECO:0007669"/>
    <property type="project" value="InterPro"/>
</dbReference>
<keyword evidence="2" id="KW-1003">Cell membrane</keyword>
<evidence type="ECO:0000256" key="12">
    <source>
        <dbReference type="ARBA" id="ARBA00023157"/>
    </source>
</evidence>
<dbReference type="InterPro" id="IPR015919">
    <property type="entry name" value="Cadherin-like_sf"/>
</dbReference>
<evidence type="ECO:0000256" key="9">
    <source>
        <dbReference type="ARBA" id="ARBA00022889"/>
    </source>
</evidence>
<keyword evidence="8 14" id="KW-0106">Calcium</keyword>
<evidence type="ECO:0000256" key="6">
    <source>
        <dbReference type="ARBA" id="ARBA00022729"/>
    </source>
</evidence>
<dbReference type="AlphaFoldDB" id="A0A7I8VCL1"/>
<keyword evidence="9" id="KW-0130">Cell adhesion</keyword>
<sequence>MKTLIAFCFFTLSSLSIGEIIYEVDDDLGIGKTLGNPAKESGLENLSKLTFVIADSLLEKYLEITDNGDLKTISILDRDAIPGCEGHLICKRTMEILVGPSQYFKILVVSIKIKDRNDNNPEFPQDSHEWRLVENSPINTRHLLPSAVDKDAGDYGRLRYELTDKSNEFRLEISGNDLELVLITLLDREEKDEYRMTIKATDGGGKTALLRILVIILDSNDHKPQFTKQTYIKTISEDFDPDSSVLRVVATDKDQGENGRIGYRFSKQTDENILQTFRLDESTGVIWTKKKLDYESISNYKFSIEAKDYGDSSIAAYAKVQIEVTDENDHSPEILVNSLSKKDVLEVSENSTTDTFVAYITVTDKDSGENAKINCVLNSNNLFKLVHLHSTEKKSEYELSTNAVSGFDREDKDEVSVRIICQDSGRPPQSLSKTITVKLRDVNDNHPNFYQKYYSKRIEEDNSIGIFILTVKASDRDVGVNAEISYSIPDISAKRYVTIDNKTGDIFAAAKFDREREETFSFRVMASDKGKPSLSNYALVNLHLKDVNDNPPVFTEEEYTFSIYENAKTPTLVGKVKAVDADAPPFDTVDYVIDADTTASFRIDRTGRIYSERSFDRELLTSHVIKVRAFNADKPEMRGIAQVRIDVRDANDNHPIIDYPNDQNNSVDLSNYSKIGRAVTRIKATDKDDGNNAQLQYAILNQNVPDAFFIEPETGVLIVNKDLKGLVGEEIGIKIRVSDSGIPTPLFTDVNITVRLFEGLPSEQILQAERRNLLPAVIVIVCIASVLVVALIFVIILIRRKKMGMKREGDYKCTIRPTDCNTHSPTEDIVEYKYPPSFSNSPKRTTFDLNPTVLHQNNNNDNLSNPDSGRGSSEVEETERDRWRRERRRTPPTGYEPKIRGSWPDDDVSTTSGSYTINGGTLDRYSTGPSTFV</sequence>
<dbReference type="PROSITE" id="PS00232">
    <property type="entry name" value="CADHERIN_1"/>
    <property type="match status" value="4"/>
</dbReference>
<evidence type="ECO:0000256" key="17">
    <source>
        <dbReference type="SAM" id="SignalP"/>
    </source>
</evidence>
<dbReference type="GO" id="GO:0005886">
    <property type="term" value="C:plasma membrane"/>
    <property type="evidence" value="ECO:0007669"/>
    <property type="project" value="UniProtKB-SubCell"/>
</dbReference>
<feature type="domain" description="Cadherin" evidence="18">
    <location>
        <begin position="555"/>
        <end position="657"/>
    </location>
</feature>
<evidence type="ECO:0000256" key="16">
    <source>
        <dbReference type="SAM" id="Phobius"/>
    </source>
</evidence>
<evidence type="ECO:0000256" key="1">
    <source>
        <dbReference type="ARBA" id="ARBA00004251"/>
    </source>
</evidence>
<keyword evidence="6 17" id="KW-0732">Signal</keyword>
<evidence type="ECO:0000256" key="11">
    <source>
        <dbReference type="ARBA" id="ARBA00023136"/>
    </source>
</evidence>
<dbReference type="EMBL" id="CAJFCJ010000004">
    <property type="protein sequence ID" value="CAD5113642.1"/>
    <property type="molecule type" value="Genomic_DNA"/>
</dbReference>
<dbReference type="FunFam" id="2.60.40.60:FF:000266">
    <property type="entry name" value="Cadherin 23"/>
    <property type="match status" value="1"/>
</dbReference>
<dbReference type="GO" id="GO:0005509">
    <property type="term" value="F:calcium ion binding"/>
    <property type="evidence" value="ECO:0007669"/>
    <property type="project" value="UniProtKB-UniRule"/>
</dbReference>
<evidence type="ECO:0000256" key="5">
    <source>
        <dbReference type="ARBA" id="ARBA00022723"/>
    </source>
</evidence>
<feature type="signal peptide" evidence="17">
    <location>
        <begin position="1"/>
        <end position="18"/>
    </location>
</feature>
<feature type="compositionally biased region" description="Polar residues" evidence="15">
    <location>
        <begin position="909"/>
        <end position="919"/>
    </location>
</feature>
<feature type="compositionally biased region" description="Polar residues" evidence="15">
    <location>
        <begin position="837"/>
        <end position="856"/>
    </location>
</feature>
<dbReference type="OrthoDB" id="6252479at2759"/>
<evidence type="ECO:0000256" key="15">
    <source>
        <dbReference type="SAM" id="MobiDB-lite"/>
    </source>
</evidence>
<keyword evidence="4 16" id="KW-0812">Transmembrane</keyword>
<organism evidence="19 20">
    <name type="scientific">Dimorphilus gyrociliatus</name>
    <dbReference type="NCBI Taxonomy" id="2664684"/>
    <lineage>
        <taxon>Eukaryota</taxon>
        <taxon>Metazoa</taxon>
        <taxon>Spiralia</taxon>
        <taxon>Lophotrochozoa</taxon>
        <taxon>Annelida</taxon>
        <taxon>Polychaeta</taxon>
        <taxon>Polychaeta incertae sedis</taxon>
        <taxon>Dinophilidae</taxon>
        <taxon>Dimorphilus</taxon>
    </lineage>
</organism>
<evidence type="ECO:0000256" key="4">
    <source>
        <dbReference type="ARBA" id="ARBA00022692"/>
    </source>
</evidence>
<evidence type="ECO:0000256" key="3">
    <source>
        <dbReference type="ARBA" id="ARBA00022536"/>
    </source>
</evidence>
<dbReference type="Pfam" id="PF00028">
    <property type="entry name" value="Cadherin"/>
    <property type="match status" value="6"/>
</dbReference>
<comment type="caution">
    <text evidence="19">The sequence shown here is derived from an EMBL/GenBank/DDBJ whole genome shotgun (WGS) entry which is preliminary data.</text>
</comment>
<dbReference type="InterPro" id="IPR050174">
    <property type="entry name" value="Protocadherin/Cadherin-CA"/>
</dbReference>
<dbReference type="CDD" id="cd11304">
    <property type="entry name" value="Cadherin_repeat"/>
    <property type="match status" value="6"/>
</dbReference>
<dbReference type="PROSITE" id="PS50268">
    <property type="entry name" value="CADHERIN_2"/>
    <property type="match status" value="6"/>
</dbReference>
<dbReference type="PRINTS" id="PR00205">
    <property type="entry name" value="CADHERIN"/>
</dbReference>
<feature type="compositionally biased region" description="Low complexity" evidence="15">
    <location>
        <begin position="857"/>
        <end position="868"/>
    </location>
</feature>
<feature type="domain" description="Cadherin" evidence="18">
    <location>
        <begin position="124"/>
        <end position="226"/>
    </location>
</feature>
<feature type="transmembrane region" description="Helical" evidence="16">
    <location>
        <begin position="773"/>
        <end position="798"/>
    </location>
</feature>
<reference evidence="19 20" key="1">
    <citation type="submission" date="2020-08" db="EMBL/GenBank/DDBJ databases">
        <authorList>
            <person name="Hejnol A."/>
        </authorList>
    </citation>
    <scope>NUCLEOTIDE SEQUENCE [LARGE SCALE GENOMIC DNA]</scope>
</reference>
<keyword evidence="10 16" id="KW-1133">Transmembrane helix</keyword>
<keyword evidence="7" id="KW-0677">Repeat</keyword>
<dbReference type="FunFam" id="2.60.40.60:FF:000058">
    <property type="entry name" value="FAT atypical cadherin 3"/>
    <property type="match status" value="1"/>
</dbReference>
<feature type="domain" description="Cadherin" evidence="18">
    <location>
        <begin position="661"/>
        <end position="777"/>
    </location>
</feature>
<keyword evidence="20" id="KW-1185">Reference proteome</keyword>
<dbReference type="InterPro" id="IPR002126">
    <property type="entry name" value="Cadherin-like_dom"/>
</dbReference>
<feature type="region of interest" description="Disordered" evidence="15">
    <location>
        <begin position="832"/>
        <end position="933"/>
    </location>
</feature>
<keyword evidence="11 16" id="KW-0472">Membrane</keyword>
<evidence type="ECO:0000256" key="13">
    <source>
        <dbReference type="ARBA" id="ARBA00023180"/>
    </source>
</evidence>
<evidence type="ECO:0000256" key="2">
    <source>
        <dbReference type="ARBA" id="ARBA00022475"/>
    </source>
</evidence>
<dbReference type="Gene3D" id="2.60.40.60">
    <property type="entry name" value="Cadherins"/>
    <property type="match status" value="7"/>
</dbReference>
<evidence type="ECO:0000256" key="10">
    <source>
        <dbReference type="ARBA" id="ARBA00022989"/>
    </source>
</evidence>
<feature type="chain" id="PRO_5029885019" evidence="17">
    <location>
        <begin position="19"/>
        <end position="933"/>
    </location>
</feature>
<evidence type="ECO:0000256" key="14">
    <source>
        <dbReference type="PROSITE-ProRule" id="PRU00043"/>
    </source>
</evidence>
<feature type="domain" description="Cadherin" evidence="18">
    <location>
        <begin position="227"/>
        <end position="334"/>
    </location>
</feature>
<evidence type="ECO:0000256" key="7">
    <source>
        <dbReference type="ARBA" id="ARBA00022737"/>
    </source>
</evidence>
<keyword evidence="13" id="KW-0325">Glycoprotein</keyword>
<dbReference type="SMART" id="SM00112">
    <property type="entry name" value="CA"/>
    <property type="match status" value="6"/>
</dbReference>
<dbReference type="InterPro" id="IPR020894">
    <property type="entry name" value="Cadherin_CS"/>
</dbReference>
<protein>
    <submittedName>
        <fullName evidence="19">DgyrCDS2805</fullName>
    </submittedName>
</protein>
<dbReference type="PANTHER" id="PTHR24028:SF146">
    <property type="entry name" value="CADHERIN 96CB, ISOFORM D-RELATED"/>
    <property type="match status" value="1"/>
</dbReference>
<accession>A0A7I8VCL1</accession>
<evidence type="ECO:0000313" key="19">
    <source>
        <dbReference type="EMBL" id="CAD5113642.1"/>
    </source>
</evidence>
<dbReference type="FunFam" id="2.60.40.60:FF:000123">
    <property type="entry name" value="Protocadherin beta 4"/>
    <property type="match status" value="1"/>
</dbReference>
<gene>
    <name evidence="19" type="ORF">DGYR_LOCUS2599</name>
</gene>
<feature type="domain" description="Cadherin" evidence="18">
    <location>
        <begin position="450"/>
        <end position="554"/>
    </location>
</feature>
<dbReference type="FunFam" id="2.60.40.60:FF:000002">
    <property type="entry name" value="Protocadherin alpha 2"/>
    <property type="match status" value="1"/>
</dbReference>
<evidence type="ECO:0000313" key="20">
    <source>
        <dbReference type="Proteomes" id="UP000549394"/>
    </source>
</evidence>
<keyword evidence="3" id="KW-0245">EGF-like domain</keyword>